<organism evidence="15 16">
    <name type="scientific">Aquilegia coerulea</name>
    <name type="common">Rocky mountain columbine</name>
    <dbReference type="NCBI Taxonomy" id="218851"/>
    <lineage>
        <taxon>Eukaryota</taxon>
        <taxon>Viridiplantae</taxon>
        <taxon>Streptophyta</taxon>
        <taxon>Embryophyta</taxon>
        <taxon>Tracheophyta</taxon>
        <taxon>Spermatophyta</taxon>
        <taxon>Magnoliopsida</taxon>
        <taxon>Ranunculales</taxon>
        <taxon>Ranunculaceae</taxon>
        <taxon>Thalictroideae</taxon>
        <taxon>Aquilegia</taxon>
    </lineage>
</organism>
<evidence type="ECO:0000256" key="6">
    <source>
        <dbReference type="ARBA" id="ARBA00022737"/>
    </source>
</evidence>
<dbReference type="FunFam" id="1.10.510.10:FF:000480">
    <property type="entry name" value="Pollen receptor-like kinase 1"/>
    <property type="match status" value="1"/>
</dbReference>
<comment type="subcellular location">
    <subcellularLocation>
        <location evidence="1">Membrane</location>
        <topology evidence="1">Single-pass membrane protein</topology>
    </subcellularLocation>
</comment>
<evidence type="ECO:0000313" key="16">
    <source>
        <dbReference type="Proteomes" id="UP000230069"/>
    </source>
</evidence>
<dbReference type="FunFam" id="3.30.200.20:FF:000486">
    <property type="entry name" value="Leucine-rich repeat receptor-like protein kinase"/>
    <property type="match status" value="1"/>
</dbReference>
<feature type="domain" description="Protein kinase" evidence="14">
    <location>
        <begin position="772"/>
        <end position="1052"/>
    </location>
</feature>
<dbReference type="Pfam" id="PF13516">
    <property type="entry name" value="LRR_6"/>
    <property type="match status" value="1"/>
</dbReference>
<keyword evidence="2" id="KW-0597">Phosphoprotein</keyword>
<dbReference type="InterPro" id="IPR001611">
    <property type="entry name" value="Leu-rich_rpt"/>
</dbReference>
<dbReference type="FunFam" id="3.80.10.10:FF:000383">
    <property type="entry name" value="Leucine-rich repeat receptor protein kinase EMS1"/>
    <property type="match status" value="2"/>
</dbReference>
<dbReference type="InterPro" id="IPR000719">
    <property type="entry name" value="Prot_kinase_dom"/>
</dbReference>
<dbReference type="PRINTS" id="PR00019">
    <property type="entry name" value="LEURICHRPT"/>
</dbReference>
<keyword evidence="9" id="KW-1133">Transmembrane helix</keyword>
<dbReference type="InterPro" id="IPR011009">
    <property type="entry name" value="Kinase-like_dom_sf"/>
</dbReference>
<name>A0A2G5DXI2_AQUCA</name>
<keyword evidence="4" id="KW-0812">Transmembrane</keyword>
<dbReference type="InterPro" id="IPR053059">
    <property type="entry name" value="Inactive_SerThr-Kinase_ABA"/>
</dbReference>
<gene>
    <name evidence="15" type="ORF">AQUCO_01400509v1</name>
</gene>
<dbReference type="Pfam" id="PF00560">
    <property type="entry name" value="LRR_1"/>
    <property type="match status" value="4"/>
</dbReference>
<dbReference type="GO" id="GO:0016020">
    <property type="term" value="C:membrane"/>
    <property type="evidence" value="ECO:0007669"/>
    <property type="project" value="UniProtKB-SubCell"/>
</dbReference>
<dbReference type="OrthoDB" id="5789657at2759"/>
<keyword evidence="16" id="KW-1185">Reference proteome</keyword>
<sequence length="1052" mass="114083">MISVLNRMYIDLKLSFCFLLFLVILNVVGANDSSSVSSDSEVRSLLEFKKGIRDDPLGKIFNSWNRSTSQFNSNGCPLSWYGVICDEVNGYVNSIVLEDLGLVGELKFHTLTGLKMLKNLSLSGNYFSGRFVPAMGAMSSLEYLDLSRNLFYGPIPGKINDLYNLHYLNLSSNRFNSGFPSISNLNQLKALDLHMNTLWGDVSDLFSELRNVEYVDLSYNKFYGGLSMDSDKISSLANTIKHLDLSHNRLNGEFFSEDSIKLFRNLEFLDLGGNEIRGEVPSFGSLPAFRILRAGNNQLFGAMPEEIFVGAVPLEEVDLSHNGFSGSIPSINSTSLKVLNLSSNALSGPLPSTLGVSVIIDLSRNQISGDISIMQNWGDTLQVLDLSSNDLSGSFQNLSSQFGGLVTIRISNNSLVGDLPLALGSSVRLFEVDLSLNLLTGSIPSIFIHSMTLAKVNLSGNQFTGAIPIPGSHTTELLVLPSAPQLESLDLSSNSLSGSLSSNIGNMGALKLLNLANNSLSDHIPGELSKLSILEYLDLSNNKFKGKIPDKLTLSLKVFNVSYNDLSGTVPENLRGFPISSFHPGNPFLIFPGEIPSPDHGPGGIINSDKHHSSKGSIKVAIIVGSVGAAVMIAFVLLAYYRAHLHEHRSTGFAHQNTGRDVKLGVFTRPSFFKFPRSTPPPTSLSFSNDQLLTSGPLHPIPEERGGGAESGNPGGPGSSGWKSSPGSPLSSPPNLIGGQPTMLTVDSPDRLVGELFFLDSSLVFTAEELSRAPAEVLGRSSHGTLYKATLDSGHMLTVKWLRADLVKHKKKFAGEAKKLGSIKHPNVVSLRAYYWGPMEQERLILADYVLGDSLSLHLYENTPRRYSRLSFDQRLKIAVDVTRCLSFLHDRGLPHGNLKPTNILLTGPDLTARVTDYGLHRLMTPAGTAEQLLNLGALGYGAPELTSAPKPLPSFKADVYALGVIFMELLTRKSAGDIISGQPGAVDLTDWVRLCAHEGRGMDCFDRDIAGGEEPSRAMDDLLVVSLKCILPVNERPSIRTVLEDVCSISV</sequence>
<evidence type="ECO:0000256" key="12">
    <source>
        <dbReference type="SAM" id="MobiDB-lite"/>
    </source>
</evidence>
<dbReference type="PROSITE" id="PS50011">
    <property type="entry name" value="PROTEIN_KINASE_DOM"/>
    <property type="match status" value="1"/>
</dbReference>
<feature type="signal peptide" evidence="13">
    <location>
        <begin position="1"/>
        <end position="30"/>
    </location>
</feature>
<feature type="chain" id="PRO_5013942218" description="Protein kinase domain-containing protein" evidence="13">
    <location>
        <begin position="31"/>
        <end position="1052"/>
    </location>
</feature>
<evidence type="ECO:0000256" key="7">
    <source>
        <dbReference type="ARBA" id="ARBA00022741"/>
    </source>
</evidence>
<dbReference type="InterPro" id="IPR032675">
    <property type="entry name" value="LRR_dom_sf"/>
</dbReference>
<dbReference type="Gene3D" id="3.80.10.10">
    <property type="entry name" value="Ribonuclease Inhibitor"/>
    <property type="match status" value="2"/>
</dbReference>
<dbReference type="GO" id="GO:0005524">
    <property type="term" value="F:ATP binding"/>
    <property type="evidence" value="ECO:0007669"/>
    <property type="project" value="UniProtKB-KW"/>
</dbReference>
<dbReference type="InParanoid" id="A0A2G5DXI2"/>
<feature type="region of interest" description="Disordered" evidence="12">
    <location>
        <begin position="675"/>
        <end position="743"/>
    </location>
</feature>
<evidence type="ECO:0000256" key="13">
    <source>
        <dbReference type="SAM" id="SignalP"/>
    </source>
</evidence>
<evidence type="ECO:0000313" key="15">
    <source>
        <dbReference type="EMBL" id="PIA47957.1"/>
    </source>
</evidence>
<dbReference type="PANTHER" id="PTHR48003:SF5">
    <property type="entry name" value="OS07G0626500 PROTEIN"/>
    <property type="match status" value="1"/>
</dbReference>
<keyword evidence="6" id="KW-0677">Repeat</keyword>
<protein>
    <recommendedName>
        <fullName evidence="14">Protein kinase domain-containing protein</fullName>
    </recommendedName>
</protein>
<evidence type="ECO:0000256" key="11">
    <source>
        <dbReference type="ARBA" id="ARBA00023170"/>
    </source>
</evidence>
<dbReference type="FunFam" id="3.80.10.10:FF:000095">
    <property type="entry name" value="LRR receptor-like serine/threonine-protein kinase GSO1"/>
    <property type="match status" value="1"/>
</dbReference>
<evidence type="ECO:0000256" key="1">
    <source>
        <dbReference type="ARBA" id="ARBA00004167"/>
    </source>
</evidence>
<dbReference type="InterPro" id="IPR013210">
    <property type="entry name" value="LRR_N_plant-typ"/>
</dbReference>
<dbReference type="GO" id="GO:0004672">
    <property type="term" value="F:protein kinase activity"/>
    <property type="evidence" value="ECO:0007669"/>
    <property type="project" value="InterPro"/>
</dbReference>
<dbReference type="SUPFAM" id="SSF52058">
    <property type="entry name" value="L domain-like"/>
    <property type="match status" value="1"/>
</dbReference>
<evidence type="ECO:0000256" key="9">
    <source>
        <dbReference type="ARBA" id="ARBA00022989"/>
    </source>
</evidence>
<evidence type="ECO:0000256" key="3">
    <source>
        <dbReference type="ARBA" id="ARBA00022614"/>
    </source>
</evidence>
<reference evidence="15 16" key="1">
    <citation type="submission" date="2017-09" db="EMBL/GenBank/DDBJ databases">
        <title>WGS assembly of Aquilegia coerulea Goldsmith.</title>
        <authorList>
            <person name="Hodges S."/>
            <person name="Kramer E."/>
            <person name="Nordborg M."/>
            <person name="Tomkins J."/>
            <person name="Borevitz J."/>
            <person name="Derieg N."/>
            <person name="Yan J."/>
            <person name="Mihaltcheva S."/>
            <person name="Hayes R.D."/>
            <person name="Rokhsar D."/>
        </authorList>
    </citation>
    <scope>NUCLEOTIDE SEQUENCE [LARGE SCALE GENOMIC DNA]</scope>
    <source>
        <strain evidence="16">cv. Goldsmith</strain>
    </source>
</reference>
<evidence type="ECO:0000256" key="8">
    <source>
        <dbReference type="ARBA" id="ARBA00022840"/>
    </source>
</evidence>
<keyword evidence="10" id="KW-0472">Membrane</keyword>
<proteinExistence type="predicted"/>
<dbReference type="PANTHER" id="PTHR48003">
    <property type="entry name" value="OS07G0626500 PROTEIN"/>
    <property type="match status" value="1"/>
</dbReference>
<dbReference type="AlphaFoldDB" id="A0A2G5DXI2"/>
<feature type="compositionally biased region" description="Polar residues" evidence="12">
    <location>
        <begin position="684"/>
        <end position="694"/>
    </location>
</feature>
<dbReference type="FunCoup" id="A0A2G5DXI2">
    <property type="interactions" value="1880"/>
</dbReference>
<keyword evidence="5 13" id="KW-0732">Signal</keyword>
<dbReference type="SUPFAM" id="SSF52047">
    <property type="entry name" value="RNI-like"/>
    <property type="match status" value="1"/>
</dbReference>
<evidence type="ECO:0000259" key="14">
    <source>
        <dbReference type="PROSITE" id="PS50011"/>
    </source>
</evidence>
<keyword evidence="8" id="KW-0067">ATP-binding</keyword>
<dbReference type="Proteomes" id="UP000230069">
    <property type="component" value="Unassembled WGS sequence"/>
</dbReference>
<evidence type="ECO:0000256" key="10">
    <source>
        <dbReference type="ARBA" id="ARBA00023136"/>
    </source>
</evidence>
<keyword evidence="3" id="KW-0433">Leucine-rich repeat</keyword>
<dbReference type="Pfam" id="PF13855">
    <property type="entry name" value="LRR_8"/>
    <property type="match status" value="1"/>
</dbReference>
<dbReference type="Gene3D" id="3.30.200.20">
    <property type="entry name" value="Phosphorylase Kinase, domain 1"/>
    <property type="match status" value="1"/>
</dbReference>
<evidence type="ECO:0000256" key="5">
    <source>
        <dbReference type="ARBA" id="ARBA00022729"/>
    </source>
</evidence>
<evidence type="ECO:0000256" key="4">
    <source>
        <dbReference type="ARBA" id="ARBA00022692"/>
    </source>
</evidence>
<keyword evidence="7" id="KW-0547">Nucleotide-binding</keyword>
<dbReference type="Pfam" id="PF00069">
    <property type="entry name" value="Pkinase"/>
    <property type="match status" value="1"/>
</dbReference>
<feature type="compositionally biased region" description="Gly residues" evidence="12">
    <location>
        <begin position="708"/>
        <end position="719"/>
    </location>
</feature>
<dbReference type="Gene3D" id="1.10.510.10">
    <property type="entry name" value="Transferase(Phosphotransferase) domain 1"/>
    <property type="match status" value="1"/>
</dbReference>
<accession>A0A2G5DXI2</accession>
<evidence type="ECO:0000256" key="2">
    <source>
        <dbReference type="ARBA" id="ARBA00022553"/>
    </source>
</evidence>
<dbReference type="PROSITE" id="PS51450">
    <property type="entry name" value="LRR"/>
    <property type="match status" value="3"/>
</dbReference>
<dbReference type="SUPFAM" id="SSF56112">
    <property type="entry name" value="Protein kinase-like (PK-like)"/>
    <property type="match status" value="1"/>
</dbReference>
<keyword evidence="11" id="KW-0675">Receptor</keyword>
<dbReference type="Pfam" id="PF08263">
    <property type="entry name" value="LRRNT_2"/>
    <property type="match status" value="1"/>
</dbReference>
<dbReference type="STRING" id="218851.A0A2G5DXI2"/>
<dbReference type="EMBL" id="KZ305031">
    <property type="protein sequence ID" value="PIA47957.1"/>
    <property type="molecule type" value="Genomic_DNA"/>
</dbReference>
<feature type="compositionally biased region" description="Low complexity" evidence="12">
    <location>
        <begin position="720"/>
        <end position="739"/>
    </location>
</feature>